<proteinExistence type="predicted"/>
<reference evidence="2 3" key="1">
    <citation type="journal article" date="2015" name="Genome Announc.">
        <title>Complete Genome Sequence of Pseudoxanthomonas suwonensis Strain J1, a Cellulose-Degrading Bacterium Isolated from Leaf- and Wood-Enriched Soil.</title>
        <authorList>
            <person name="Hou L."/>
            <person name="Jiang J."/>
            <person name="Xu Z."/>
            <person name="Zhou Y."/>
            <person name="Leung F.C."/>
        </authorList>
    </citation>
    <scope>NUCLEOTIDE SEQUENCE [LARGE SCALE GENOMIC DNA]</scope>
    <source>
        <strain evidence="2 3">J1</strain>
    </source>
</reference>
<evidence type="ECO:0000313" key="2">
    <source>
        <dbReference type="EMBL" id="AKC86777.1"/>
    </source>
</evidence>
<dbReference type="EMBL" id="CP011144">
    <property type="protein sequence ID" value="AKC86777.1"/>
    <property type="molecule type" value="Genomic_DNA"/>
</dbReference>
<sequence>MTDMACRIVNLHPHPLRIDLRGGEVLFLAHNERSRALREEALYDNHYVAEWERAGWLRRVPARMGEVRAEEQARAAALAAADPAAERAPPRKRSPGPPAAATRKPGGKPGTRKQHQR</sequence>
<keyword evidence="3" id="KW-1185">Reference proteome</keyword>
<accession>A0A0E3Z1S2</accession>
<protein>
    <submittedName>
        <fullName evidence="2">Uncharacterized protein</fullName>
    </submittedName>
</protein>
<dbReference type="AlphaFoldDB" id="A0A0E3Z1S2"/>
<dbReference type="PATRIC" id="fig|314722.6.peg.1809"/>
<dbReference type="RefSeq" id="WP_052631749.1">
    <property type="nucleotide sequence ID" value="NZ_CP011144.1"/>
</dbReference>
<feature type="compositionally biased region" description="Low complexity" evidence="1">
    <location>
        <begin position="74"/>
        <end position="83"/>
    </location>
</feature>
<name>A0A0E3Z1S2_9GAMM</name>
<evidence type="ECO:0000313" key="3">
    <source>
        <dbReference type="Proteomes" id="UP000033067"/>
    </source>
</evidence>
<evidence type="ECO:0000256" key="1">
    <source>
        <dbReference type="SAM" id="MobiDB-lite"/>
    </source>
</evidence>
<organism evidence="2 3">
    <name type="scientific">Pseudoxanthomonas suwonensis</name>
    <dbReference type="NCBI Taxonomy" id="314722"/>
    <lineage>
        <taxon>Bacteria</taxon>
        <taxon>Pseudomonadati</taxon>
        <taxon>Pseudomonadota</taxon>
        <taxon>Gammaproteobacteria</taxon>
        <taxon>Lysobacterales</taxon>
        <taxon>Lysobacteraceae</taxon>
        <taxon>Pseudoxanthomonas</taxon>
    </lineage>
</organism>
<feature type="region of interest" description="Disordered" evidence="1">
    <location>
        <begin position="72"/>
        <end position="117"/>
    </location>
</feature>
<dbReference type="KEGG" id="psuw:WQ53_08410"/>
<gene>
    <name evidence="2" type="ORF">WQ53_08410</name>
</gene>
<dbReference type="Proteomes" id="UP000033067">
    <property type="component" value="Chromosome"/>
</dbReference>